<feature type="domain" description="Fibronectin type-III" evidence="1">
    <location>
        <begin position="371"/>
        <end position="466"/>
    </location>
</feature>
<dbReference type="Proteomes" id="UP000008909">
    <property type="component" value="Unassembled WGS sequence"/>
</dbReference>
<dbReference type="InterPro" id="IPR036116">
    <property type="entry name" value="FN3_sf"/>
</dbReference>
<keyword evidence="3" id="KW-1185">Reference proteome</keyword>
<dbReference type="InterPro" id="IPR003961">
    <property type="entry name" value="FN3_dom"/>
</dbReference>
<dbReference type="InterPro" id="IPR013783">
    <property type="entry name" value="Ig-like_fold"/>
</dbReference>
<protein>
    <recommendedName>
        <fullName evidence="1">Fibronectin type-III domain-containing protein</fullName>
    </recommendedName>
</protein>
<reference key="2">
    <citation type="submission" date="2011-10" db="EMBL/GenBank/DDBJ databases">
        <title>The genome and transcriptome sequence of Clonorchis sinensis provide insights into the carcinogenic liver fluke.</title>
        <authorList>
            <person name="Wang X."/>
            <person name="Huang Y."/>
            <person name="Chen W."/>
            <person name="Liu H."/>
            <person name="Guo L."/>
            <person name="Chen Y."/>
            <person name="Luo F."/>
            <person name="Zhou W."/>
            <person name="Sun J."/>
            <person name="Mao Q."/>
            <person name="Liang P."/>
            <person name="Zhou C."/>
            <person name="Tian Y."/>
            <person name="Men J."/>
            <person name="Lv X."/>
            <person name="Huang L."/>
            <person name="Zhou J."/>
            <person name="Hu Y."/>
            <person name="Li R."/>
            <person name="Zhang F."/>
            <person name="Lei H."/>
            <person name="Li X."/>
            <person name="Hu X."/>
            <person name="Liang C."/>
            <person name="Xu J."/>
            <person name="Wu Z."/>
            <person name="Yu X."/>
        </authorList>
    </citation>
    <scope>NUCLEOTIDE SEQUENCE</scope>
    <source>
        <strain>Henan</strain>
    </source>
</reference>
<gene>
    <name evidence="2" type="ORF">CLF_109149</name>
</gene>
<accession>G7YSA6</accession>
<name>G7YSA6_CLOSI</name>
<evidence type="ECO:0000313" key="2">
    <source>
        <dbReference type="EMBL" id="GAA55836.1"/>
    </source>
</evidence>
<reference evidence="2" key="1">
    <citation type="journal article" date="2011" name="Genome Biol.">
        <title>The draft genome of the carcinogenic human liver fluke Clonorchis sinensis.</title>
        <authorList>
            <person name="Wang X."/>
            <person name="Chen W."/>
            <person name="Huang Y."/>
            <person name="Sun J."/>
            <person name="Men J."/>
            <person name="Liu H."/>
            <person name="Luo F."/>
            <person name="Guo L."/>
            <person name="Lv X."/>
            <person name="Deng C."/>
            <person name="Zhou C."/>
            <person name="Fan Y."/>
            <person name="Li X."/>
            <person name="Huang L."/>
            <person name="Hu Y."/>
            <person name="Liang C."/>
            <person name="Hu X."/>
            <person name="Xu J."/>
            <person name="Yu X."/>
        </authorList>
    </citation>
    <scope>NUCLEOTIDE SEQUENCE [LARGE SCALE GENOMIC DNA]</scope>
    <source>
        <strain evidence="2">Henan</strain>
    </source>
</reference>
<organism evidence="2 3">
    <name type="scientific">Clonorchis sinensis</name>
    <name type="common">Chinese liver fluke</name>
    <dbReference type="NCBI Taxonomy" id="79923"/>
    <lineage>
        <taxon>Eukaryota</taxon>
        <taxon>Metazoa</taxon>
        <taxon>Spiralia</taxon>
        <taxon>Lophotrochozoa</taxon>
        <taxon>Platyhelminthes</taxon>
        <taxon>Trematoda</taxon>
        <taxon>Digenea</taxon>
        <taxon>Opisthorchiida</taxon>
        <taxon>Opisthorchiata</taxon>
        <taxon>Opisthorchiidae</taxon>
        <taxon>Clonorchis</taxon>
    </lineage>
</organism>
<evidence type="ECO:0000259" key="1">
    <source>
        <dbReference type="PROSITE" id="PS50853"/>
    </source>
</evidence>
<dbReference type="Gene3D" id="2.60.40.10">
    <property type="entry name" value="Immunoglobulins"/>
    <property type="match status" value="1"/>
</dbReference>
<sequence length="853" mass="96328">MSLFREIQVRWTDISVEDHDNRMSPRKAKKKKKGITGARDDGAHTIHSLLIDMTRSQTSFSLTVEIRLYFQIQVVTCSTVPTVCADSNSGDHNGRSRELVSNSTRAEFAVELLHKIDDCSRSRNSSQLYNANCSMRDSPDVENPVMEYDEFVPSWITVTLLEWSVSSYDAASKGTEKFPYNACGVTRNVKEPEISGTPVLIAMRVNHTVDQPLVVKRLCSTTDRKVVGSELSEFRAHCALLICKQDEIAVQYMSDFQHRLTSLTGELGLLNLKQPSKPTGISSTIKERITDAYVVVNVSWSHEGRCEASHYNVVYKSVTGHEIYEKVNNKYVVFHWPEICHPVEVWIQPEASGRHGESLNQTVSLDGVPETPTDIVIHPPSRGNRARLVTWNDPSRCKGYPGHRYIVSVLDIQNEATSHIPVSTMSITLDRLDECSETWMGIFAINFAGDSPVSPLVKLISPSAPTAPNDVRFNVDRRTRKIHITWKDTSVCPTTNYTLSDVQKGWLVMTVNREAYLDFGVPCYHYQMHIKGANTGGQGPASDVIRFFTPHNFDAPTNVRVTTEPSVPDVEVSWLATGVCHSTQYMVTLYVAGVIVKTEHVIGIWHDCETEDALLIGGKIIPVCKKLQDPEVSHLPIRGRSYDILLMVFRDLNVLVYKIKSTYAFEDVDQIEPSGRKATTQHNSGTDQLQTDLKHPKTAIQQTNRIRGIQTTTQQKITISSIIIQQKGRGSLEVFHEQRLRLRYTKKDCNIVHCTDEAQINFNCKVISPLGFFAVIKKSNPQQVGQLIKSFFHITEKRIAYMRSTKMWIPNKFHLMKLSEHPIRATQPCKKAAIECCPIPQGHFRKAFEGRFR</sequence>
<dbReference type="SUPFAM" id="SSF49265">
    <property type="entry name" value="Fibronectin type III"/>
    <property type="match status" value="2"/>
</dbReference>
<dbReference type="EMBL" id="DF144094">
    <property type="protein sequence ID" value="GAA55836.1"/>
    <property type="molecule type" value="Genomic_DNA"/>
</dbReference>
<dbReference type="PROSITE" id="PS50853">
    <property type="entry name" value="FN3"/>
    <property type="match status" value="1"/>
</dbReference>
<evidence type="ECO:0000313" key="3">
    <source>
        <dbReference type="Proteomes" id="UP000008909"/>
    </source>
</evidence>
<dbReference type="AlphaFoldDB" id="G7YSA6"/>
<proteinExistence type="predicted"/>